<dbReference type="PROSITE" id="PS00674">
    <property type="entry name" value="AAA"/>
    <property type="match status" value="1"/>
</dbReference>
<name>A0A3G5A6V9_9VIRU</name>
<dbReference type="InterPro" id="IPR003593">
    <property type="entry name" value="AAA+_ATPase"/>
</dbReference>
<evidence type="ECO:0000256" key="1">
    <source>
        <dbReference type="ARBA" id="ARBA00007448"/>
    </source>
</evidence>
<comment type="similarity">
    <text evidence="1">Belongs to the AAA ATPase family. BCS1 subfamily.</text>
</comment>
<dbReference type="GO" id="GO:0005524">
    <property type="term" value="F:ATP binding"/>
    <property type="evidence" value="ECO:0007669"/>
    <property type="project" value="InterPro"/>
</dbReference>
<evidence type="ECO:0000259" key="3">
    <source>
        <dbReference type="SMART" id="SM00382"/>
    </source>
</evidence>
<dbReference type="GO" id="GO:0016887">
    <property type="term" value="F:ATP hydrolysis activity"/>
    <property type="evidence" value="ECO:0007669"/>
    <property type="project" value="InterPro"/>
</dbReference>
<sequence length="501" mass="57788">MDPSYYVLPSIINNIKTGNNVTDVILTVSAVISLIIFNKVSAIFIDKCIKLIKSIKFRNIKSKYIIGIKVKPENGYNNHTIPIEYLAILHHMRSKNIDFNTVRRIPEVRATSCGKSYVSKEIGDKNTNYCLESTEKLKINEKIFLSINKIGDAIDLIQYEVILHSYKYTCQELNDELKNWLTEYKKYLEAEANKQLYHFTYNGRDKDDPDSPNMRQYPFLTNKNFDNVFFEEKQLLKARIDYFLKNRDHYNKLGIQYALGLMFYGKPGCGKSSTIKAIANYTGRHVVDIPLSKIKTCDELREIFHLGEYNNVKIQFDNKIIVFEDIDCMSDIVGTRATDEKDERPQPEDNGPQEEVNEVCDEKSYSVKVTRDDWQKGVKVLDRATINKICSKYATSADPLTLAFLLNLIDGTLEQPGRILIFTTNYPEKIDDALIRPGRIDLKIDFKKCSNMMIRDIVEYYFGEKLGSTVAFPDYIFAPAEIFQYCMNSSGIKEAVNKILR</sequence>
<proteinExistence type="inferred from homology"/>
<dbReference type="SUPFAM" id="SSF52540">
    <property type="entry name" value="P-loop containing nucleoside triphosphate hydrolases"/>
    <property type="match status" value="1"/>
</dbReference>
<dbReference type="InterPro" id="IPR027417">
    <property type="entry name" value="P-loop_NTPase"/>
</dbReference>
<gene>
    <name evidence="4" type="ORF">Harvfovirus43_5</name>
</gene>
<feature type="region of interest" description="Disordered" evidence="2">
    <location>
        <begin position="336"/>
        <end position="357"/>
    </location>
</feature>
<organism evidence="4">
    <name type="scientific">Harvfovirus sp</name>
    <dbReference type="NCBI Taxonomy" id="2487768"/>
    <lineage>
        <taxon>Viruses</taxon>
        <taxon>Varidnaviria</taxon>
        <taxon>Bamfordvirae</taxon>
        <taxon>Nucleocytoviricota</taxon>
        <taxon>Megaviricetes</taxon>
        <taxon>Imitervirales</taxon>
        <taxon>Mimiviridae</taxon>
        <taxon>Klosneuvirinae</taxon>
    </lineage>
</organism>
<reference evidence="4" key="1">
    <citation type="submission" date="2018-10" db="EMBL/GenBank/DDBJ databases">
        <title>Hidden diversity of soil giant viruses.</title>
        <authorList>
            <person name="Schulz F."/>
            <person name="Alteio L."/>
            <person name="Goudeau D."/>
            <person name="Ryan E.M."/>
            <person name="Malmstrom R.R."/>
            <person name="Blanchard J."/>
            <person name="Woyke T."/>
        </authorList>
    </citation>
    <scope>NUCLEOTIDE SEQUENCE</scope>
    <source>
        <strain evidence="4">HAV1</strain>
    </source>
</reference>
<accession>A0A3G5A6V9</accession>
<dbReference type="InterPro" id="IPR050747">
    <property type="entry name" value="Mitochondrial_chaperone_BCS1"/>
</dbReference>
<dbReference type="EMBL" id="MK072285">
    <property type="protein sequence ID" value="AYV81583.1"/>
    <property type="molecule type" value="Genomic_DNA"/>
</dbReference>
<feature type="compositionally biased region" description="Basic and acidic residues" evidence="2">
    <location>
        <begin position="337"/>
        <end position="347"/>
    </location>
</feature>
<dbReference type="InterPro" id="IPR003959">
    <property type="entry name" value="ATPase_AAA_core"/>
</dbReference>
<evidence type="ECO:0000313" key="4">
    <source>
        <dbReference type="EMBL" id="AYV81583.1"/>
    </source>
</evidence>
<dbReference type="Gene3D" id="3.40.50.300">
    <property type="entry name" value="P-loop containing nucleotide triphosphate hydrolases"/>
    <property type="match status" value="1"/>
</dbReference>
<feature type="domain" description="AAA+ ATPase" evidence="3">
    <location>
        <begin position="257"/>
        <end position="450"/>
    </location>
</feature>
<dbReference type="SMART" id="SM00382">
    <property type="entry name" value="AAA"/>
    <property type="match status" value="1"/>
</dbReference>
<dbReference type="Pfam" id="PF00004">
    <property type="entry name" value="AAA"/>
    <property type="match status" value="2"/>
</dbReference>
<dbReference type="InterPro" id="IPR003960">
    <property type="entry name" value="ATPase_AAA_CS"/>
</dbReference>
<evidence type="ECO:0000256" key="2">
    <source>
        <dbReference type="SAM" id="MobiDB-lite"/>
    </source>
</evidence>
<protein>
    <submittedName>
        <fullName evidence="4">Putative AAA+ family ATPase</fullName>
    </submittedName>
</protein>
<dbReference type="PANTHER" id="PTHR23070">
    <property type="entry name" value="BCS1 AAA-TYPE ATPASE"/>
    <property type="match status" value="1"/>
</dbReference>